<reference evidence="1" key="1">
    <citation type="submission" date="2021-01" db="EMBL/GenBank/DDBJ databases">
        <title>Whole genome shotgun sequence of Sphaerimonospora thailandensis NBRC 107569.</title>
        <authorList>
            <person name="Komaki H."/>
            <person name="Tamura T."/>
        </authorList>
    </citation>
    <scope>NUCLEOTIDE SEQUENCE</scope>
    <source>
        <strain evidence="1">NBRC 107569</strain>
    </source>
</reference>
<accession>A0A8J3W0R0</accession>
<gene>
    <name evidence="1" type="ORF">Mth01_41350</name>
</gene>
<proteinExistence type="predicted"/>
<keyword evidence="2" id="KW-1185">Reference proteome</keyword>
<sequence length="67" mass="7209">MPQDVLGLGGDQLLGHLHVLAAELHGLAELPLELVRSVTTTTFVSARAGVARSLRTRKVMVRLLPEP</sequence>
<dbReference type="Proteomes" id="UP000610966">
    <property type="component" value="Unassembled WGS sequence"/>
</dbReference>
<evidence type="ECO:0000313" key="2">
    <source>
        <dbReference type="Proteomes" id="UP000610966"/>
    </source>
</evidence>
<name>A0A8J3W0R0_9ACTN</name>
<evidence type="ECO:0000313" key="1">
    <source>
        <dbReference type="EMBL" id="GIH71882.1"/>
    </source>
</evidence>
<comment type="caution">
    <text evidence="1">The sequence shown here is derived from an EMBL/GenBank/DDBJ whole genome shotgun (WGS) entry which is preliminary data.</text>
</comment>
<dbReference type="AlphaFoldDB" id="A0A8J3W0R0"/>
<dbReference type="EMBL" id="BOOG01000041">
    <property type="protein sequence ID" value="GIH71882.1"/>
    <property type="molecule type" value="Genomic_DNA"/>
</dbReference>
<protein>
    <submittedName>
        <fullName evidence="1">Uncharacterized protein</fullName>
    </submittedName>
</protein>
<organism evidence="1 2">
    <name type="scientific">Sphaerimonospora thailandensis</name>
    <dbReference type="NCBI Taxonomy" id="795644"/>
    <lineage>
        <taxon>Bacteria</taxon>
        <taxon>Bacillati</taxon>
        <taxon>Actinomycetota</taxon>
        <taxon>Actinomycetes</taxon>
        <taxon>Streptosporangiales</taxon>
        <taxon>Streptosporangiaceae</taxon>
        <taxon>Sphaerimonospora</taxon>
    </lineage>
</organism>